<evidence type="ECO:0000256" key="10">
    <source>
        <dbReference type="HAMAP-Rule" id="MF_01031"/>
    </source>
</evidence>
<dbReference type="CDD" id="cd01577">
    <property type="entry name" value="IPMI_Swivel"/>
    <property type="match status" value="1"/>
</dbReference>
<dbReference type="GO" id="GO:0009098">
    <property type="term" value="P:L-leucine biosynthetic process"/>
    <property type="evidence" value="ECO:0007669"/>
    <property type="project" value="UniProtKB-UniRule"/>
</dbReference>
<dbReference type="GO" id="GO:0009316">
    <property type="term" value="C:3-isopropylmalate dehydratase complex"/>
    <property type="evidence" value="ECO:0007669"/>
    <property type="project" value="InterPro"/>
</dbReference>
<comment type="subunit">
    <text evidence="5 10">Heterodimer of LeuC and LeuD.</text>
</comment>
<dbReference type="Pfam" id="PF00694">
    <property type="entry name" value="Aconitase_C"/>
    <property type="match status" value="1"/>
</dbReference>
<accession>A0A517N467</accession>
<comment type="function">
    <text evidence="2 10">Catalyzes the isomerization between 2-isopropylmalate and 3-isopropylmalate, via the formation of 2-isopropylmaleate.</text>
</comment>
<evidence type="ECO:0000259" key="11">
    <source>
        <dbReference type="Pfam" id="PF00694"/>
    </source>
</evidence>
<keyword evidence="13" id="KW-1185">Reference proteome</keyword>
<evidence type="ECO:0000256" key="3">
    <source>
        <dbReference type="ARBA" id="ARBA00004729"/>
    </source>
</evidence>
<evidence type="ECO:0000256" key="6">
    <source>
        <dbReference type="ARBA" id="ARBA00022430"/>
    </source>
</evidence>
<evidence type="ECO:0000256" key="1">
    <source>
        <dbReference type="ARBA" id="ARBA00000491"/>
    </source>
</evidence>
<dbReference type="UniPathway" id="UPA00048">
    <property type="reaction ID" value="UER00071"/>
</dbReference>
<dbReference type="Proteomes" id="UP000318538">
    <property type="component" value="Chromosome"/>
</dbReference>
<proteinExistence type="inferred from homology"/>
<dbReference type="InterPro" id="IPR033940">
    <property type="entry name" value="IPMI_Swivel"/>
</dbReference>
<evidence type="ECO:0000256" key="4">
    <source>
        <dbReference type="ARBA" id="ARBA00009845"/>
    </source>
</evidence>
<evidence type="ECO:0000256" key="8">
    <source>
        <dbReference type="ARBA" id="ARBA00023239"/>
    </source>
</evidence>
<dbReference type="InterPro" id="IPR015928">
    <property type="entry name" value="Aconitase/3IPM_dehydase_swvl"/>
</dbReference>
<dbReference type="NCBIfam" id="TIGR00171">
    <property type="entry name" value="leuD"/>
    <property type="match status" value="1"/>
</dbReference>
<organism evidence="12 13">
    <name type="scientific">Rubripirellula lacrimiformis</name>
    <dbReference type="NCBI Taxonomy" id="1930273"/>
    <lineage>
        <taxon>Bacteria</taxon>
        <taxon>Pseudomonadati</taxon>
        <taxon>Planctomycetota</taxon>
        <taxon>Planctomycetia</taxon>
        <taxon>Pirellulales</taxon>
        <taxon>Pirellulaceae</taxon>
        <taxon>Rubripirellula</taxon>
    </lineage>
</organism>
<keyword evidence="6 10" id="KW-0432">Leucine biosynthesis</keyword>
<dbReference type="KEGG" id="rlc:K227x_02930"/>
<reference evidence="12 13" key="1">
    <citation type="submission" date="2019-02" db="EMBL/GenBank/DDBJ databases">
        <title>Deep-cultivation of Planctomycetes and their phenomic and genomic characterization uncovers novel biology.</title>
        <authorList>
            <person name="Wiegand S."/>
            <person name="Jogler M."/>
            <person name="Boedeker C."/>
            <person name="Pinto D."/>
            <person name="Vollmers J."/>
            <person name="Rivas-Marin E."/>
            <person name="Kohn T."/>
            <person name="Peeters S.H."/>
            <person name="Heuer A."/>
            <person name="Rast P."/>
            <person name="Oberbeckmann S."/>
            <person name="Bunk B."/>
            <person name="Jeske O."/>
            <person name="Meyerdierks A."/>
            <person name="Storesund J.E."/>
            <person name="Kallscheuer N."/>
            <person name="Luecker S."/>
            <person name="Lage O.M."/>
            <person name="Pohl T."/>
            <person name="Merkel B.J."/>
            <person name="Hornburger P."/>
            <person name="Mueller R.-W."/>
            <person name="Bruemmer F."/>
            <person name="Labrenz M."/>
            <person name="Spormann A.M."/>
            <person name="Op den Camp H."/>
            <person name="Overmann J."/>
            <person name="Amann R."/>
            <person name="Jetten M.S.M."/>
            <person name="Mascher T."/>
            <person name="Medema M.H."/>
            <person name="Devos D.P."/>
            <person name="Kaster A.-K."/>
            <person name="Ovreas L."/>
            <person name="Rohde M."/>
            <person name="Galperin M.Y."/>
            <person name="Jogler C."/>
        </authorList>
    </citation>
    <scope>NUCLEOTIDE SEQUENCE [LARGE SCALE GENOMIC DNA]</scope>
    <source>
        <strain evidence="12 13">K22_7</strain>
    </source>
</reference>
<keyword evidence="9 10" id="KW-0100">Branched-chain amino acid biosynthesis</keyword>
<evidence type="ECO:0000256" key="2">
    <source>
        <dbReference type="ARBA" id="ARBA00002695"/>
    </source>
</evidence>
<dbReference type="SUPFAM" id="SSF52016">
    <property type="entry name" value="LeuD/IlvD-like"/>
    <property type="match status" value="1"/>
</dbReference>
<dbReference type="InterPro" id="IPR000573">
    <property type="entry name" value="AconitaseA/IPMdHydase_ssu_swvl"/>
</dbReference>
<keyword evidence="7 10" id="KW-0028">Amino-acid biosynthesis</keyword>
<comment type="pathway">
    <text evidence="3 10">Amino-acid biosynthesis; L-leucine biosynthesis; L-leucine from 3-methyl-2-oxobutanoate: step 2/4.</text>
</comment>
<feature type="domain" description="Aconitase A/isopropylmalate dehydratase small subunit swivel" evidence="11">
    <location>
        <begin position="1"/>
        <end position="124"/>
    </location>
</feature>
<dbReference type="PANTHER" id="PTHR43345:SF5">
    <property type="entry name" value="3-ISOPROPYLMALATE DEHYDRATASE SMALL SUBUNIT"/>
    <property type="match status" value="1"/>
</dbReference>
<protein>
    <recommendedName>
        <fullName evidence="10">3-isopropylmalate dehydratase small subunit</fullName>
        <ecNumber evidence="10">4.2.1.33</ecNumber>
    </recommendedName>
    <alternativeName>
        <fullName evidence="10">Alpha-IPM isomerase</fullName>
        <shortName evidence="10">IPMI</shortName>
    </alternativeName>
    <alternativeName>
        <fullName evidence="10">Isopropylmalate isomerase</fullName>
    </alternativeName>
</protein>
<evidence type="ECO:0000313" key="12">
    <source>
        <dbReference type="EMBL" id="QDT01924.1"/>
    </source>
</evidence>
<dbReference type="EC" id="4.2.1.33" evidence="10"/>
<evidence type="ECO:0000256" key="7">
    <source>
        <dbReference type="ARBA" id="ARBA00022605"/>
    </source>
</evidence>
<dbReference type="Gene3D" id="3.20.19.10">
    <property type="entry name" value="Aconitase, domain 4"/>
    <property type="match status" value="1"/>
</dbReference>
<comment type="catalytic activity">
    <reaction evidence="1 10">
        <text>(2R,3S)-3-isopropylmalate = (2S)-2-isopropylmalate</text>
        <dbReference type="Rhea" id="RHEA:32287"/>
        <dbReference type="ChEBI" id="CHEBI:1178"/>
        <dbReference type="ChEBI" id="CHEBI:35121"/>
        <dbReference type="EC" id="4.2.1.33"/>
    </reaction>
</comment>
<name>A0A517N467_9BACT</name>
<dbReference type="InterPro" id="IPR004431">
    <property type="entry name" value="3-IsopropMal_deHydase_ssu"/>
</dbReference>
<dbReference type="OrthoDB" id="9777465at2"/>
<dbReference type="InterPro" id="IPR050075">
    <property type="entry name" value="LeuD"/>
</dbReference>
<dbReference type="FunFam" id="3.20.19.10:FF:000003">
    <property type="entry name" value="3-isopropylmalate dehydratase small subunit"/>
    <property type="match status" value="1"/>
</dbReference>
<evidence type="ECO:0000256" key="9">
    <source>
        <dbReference type="ARBA" id="ARBA00023304"/>
    </source>
</evidence>
<evidence type="ECO:0000256" key="5">
    <source>
        <dbReference type="ARBA" id="ARBA00011271"/>
    </source>
</evidence>
<dbReference type="GO" id="GO:0003861">
    <property type="term" value="F:3-isopropylmalate dehydratase activity"/>
    <property type="evidence" value="ECO:0007669"/>
    <property type="project" value="UniProtKB-UniRule"/>
</dbReference>
<comment type="similarity">
    <text evidence="4 10">Belongs to the LeuD family. LeuD type 1 subfamily.</text>
</comment>
<dbReference type="NCBIfam" id="NF002458">
    <property type="entry name" value="PRK01641.1"/>
    <property type="match status" value="1"/>
</dbReference>
<dbReference type="AlphaFoldDB" id="A0A517N467"/>
<dbReference type="EMBL" id="CP036525">
    <property type="protein sequence ID" value="QDT01924.1"/>
    <property type="molecule type" value="Genomic_DNA"/>
</dbReference>
<gene>
    <name evidence="12" type="primary">leuD1</name>
    <name evidence="10" type="synonym">leuD</name>
    <name evidence="12" type="ORF">K227x_02930</name>
</gene>
<sequence length="197" mass="22648">MQNFTIHTGVVATMDRANVDTDQIIPKQFLKRIERTGFGQFLFFDWRFMDDGTTPNPEFELNRIDVKGASVLVTRKNFGNGSSREHAVWALDDYGFRVVLAPSFADIFFNNCFKNGILPIQLSEEDIEEIFQRTAANSPYQLTVNLEDQTITDGQGFDRKFEVDASRRNNMLKGLDDIAQTLQSEQKITDYENARTW</sequence>
<keyword evidence="8 10" id="KW-0456">Lyase</keyword>
<dbReference type="RefSeq" id="WP_145167730.1">
    <property type="nucleotide sequence ID" value="NZ_CP036525.1"/>
</dbReference>
<dbReference type="HAMAP" id="MF_01031">
    <property type="entry name" value="LeuD_type1"/>
    <property type="match status" value="1"/>
</dbReference>
<evidence type="ECO:0000313" key="13">
    <source>
        <dbReference type="Proteomes" id="UP000318538"/>
    </source>
</evidence>
<dbReference type="PANTHER" id="PTHR43345">
    <property type="entry name" value="3-ISOPROPYLMALATE DEHYDRATASE SMALL SUBUNIT 2-RELATED-RELATED"/>
    <property type="match status" value="1"/>
</dbReference>